<keyword evidence="3" id="KW-0732">Signal</keyword>
<dbReference type="AlphaFoldDB" id="A0A1T1AS88"/>
<sequence length="327" mass="34725">MPVLHPDRRQLLASALGLSLVGLGACERAEPLVRVATNPWVGYTGLLLARELGHFNNPSLRLLELTTASDSLLALASDQVEAATLTLDEWLVAREGQLDLRVIMVFDESAGADVVMARPGITRVEQLRGQRVAVEETATGALLLSRTLDAAGLRPDDVIKLPLAGAAQLAAYASGAVDAVVCFEPYASQLARQGAHRLIDSRRFPGVIMDVLAVRASALAASPEVFKQLLVGYFQALGVLQNSAAQSAALMAPAQGISALEFTAALKGVHLMNLDDNRRLLDAAAPGLRPMAQSVATLMQRSGLLKQVPVLDGVMDGRFLPATDWRA</sequence>
<protein>
    <submittedName>
        <fullName evidence="4">Uncharacterized protein</fullName>
    </submittedName>
</protein>
<dbReference type="STRING" id="28066.RF819_09075"/>
<keyword evidence="5" id="KW-1185">Reference proteome</keyword>
<dbReference type="GO" id="GO:0042597">
    <property type="term" value="C:periplasmic space"/>
    <property type="evidence" value="ECO:0007669"/>
    <property type="project" value="UniProtKB-SubCell"/>
</dbReference>
<dbReference type="PANTHER" id="PTHR30024:SF47">
    <property type="entry name" value="TAURINE-BINDING PERIPLASMIC PROTEIN"/>
    <property type="match status" value="1"/>
</dbReference>
<accession>A0A1T1AS88</accession>
<dbReference type="RefSeq" id="WP_158081249.1">
    <property type="nucleotide sequence ID" value="NZ_MTJN01000002.1"/>
</dbReference>
<comment type="similarity">
    <text evidence="2">Belongs to the bacterial solute-binding protein SsuA/TauA family.</text>
</comment>
<name>A0A1T1AS88_RHOFE</name>
<evidence type="ECO:0000313" key="4">
    <source>
        <dbReference type="EMBL" id="OOV06863.1"/>
    </source>
</evidence>
<evidence type="ECO:0000256" key="2">
    <source>
        <dbReference type="ARBA" id="ARBA00010742"/>
    </source>
</evidence>
<evidence type="ECO:0000256" key="1">
    <source>
        <dbReference type="ARBA" id="ARBA00004418"/>
    </source>
</evidence>
<gene>
    <name evidence="4" type="ORF">RF819_09075</name>
</gene>
<reference evidence="4 5" key="1">
    <citation type="submission" date="2017-01" db="EMBL/GenBank/DDBJ databases">
        <title>Genome sequencing of Rhodoferax fermentans JCM 7819.</title>
        <authorList>
            <person name="Kim Y.J."/>
            <person name="Farh M.E.-A."/>
            <person name="Yang D.-C."/>
        </authorList>
    </citation>
    <scope>NUCLEOTIDE SEQUENCE [LARGE SCALE GENOMIC DNA]</scope>
    <source>
        <strain evidence="4 5">JCM 7819</strain>
    </source>
</reference>
<dbReference type="PANTHER" id="PTHR30024">
    <property type="entry name" value="ALIPHATIC SULFONATES-BINDING PROTEIN-RELATED"/>
    <property type="match status" value="1"/>
</dbReference>
<evidence type="ECO:0000313" key="5">
    <source>
        <dbReference type="Proteomes" id="UP000190750"/>
    </source>
</evidence>
<evidence type="ECO:0000256" key="3">
    <source>
        <dbReference type="ARBA" id="ARBA00022729"/>
    </source>
</evidence>
<dbReference type="OrthoDB" id="9815602at2"/>
<dbReference type="Gene3D" id="3.40.190.10">
    <property type="entry name" value="Periplasmic binding protein-like II"/>
    <property type="match status" value="2"/>
</dbReference>
<organism evidence="4 5">
    <name type="scientific">Rhodoferax fermentans</name>
    <dbReference type="NCBI Taxonomy" id="28066"/>
    <lineage>
        <taxon>Bacteria</taxon>
        <taxon>Pseudomonadati</taxon>
        <taxon>Pseudomonadota</taxon>
        <taxon>Betaproteobacteria</taxon>
        <taxon>Burkholderiales</taxon>
        <taxon>Comamonadaceae</taxon>
        <taxon>Rhodoferax</taxon>
    </lineage>
</organism>
<comment type="caution">
    <text evidence="4">The sequence shown here is derived from an EMBL/GenBank/DDBJ whole genome shotgun (WGS) entry which is preliminary data.</text>
</comment>
<dbReference type="Pfam" id="PF13379">
    <property type="entry name" value="NMT1_2"/>
    <property type="match status" value="1"/>
</dbReference>
<comment type="subcellular location">
    <subcellularLocation>
        <location evidence="1">Periplasm</location>
    </subcellularLocation>
</comment>
<dbReference type="SUPFAM" id="SSF53850">
    <property type="entry name" value="Periplasmic binding protein-like II"/>
    <property type="match status" value="1"/>
</dbReference>
<proteinExistence type="inferred from homology"/>
<dbReference type="EMBL" id="MTJN01000002">
    <property type="protein sequence ID" value="OOV06863.1"/>
    <property type="molecule type" value="Genomic_DNA"/>
</dbReference>
<dbReference type="Proteomes" id="UP000190750">
    <property type="component" value="Unassembled WGS sequence"/>
</dbReference>